<evidence type="ECO:0000313" key="12">
    <source>
        <dbReference type="Proteomes" id="UP000317291"/>
    </source>
</evidence>
<dbReference type="OrthoDB" id="4481605at2"/>
<dbReference type="GO" id="GO:0032993">
    <property type="term" value="C:protein-DNA complex"/>
    <property type="evidence" value="ECO:0007669"/>
    <property type="project" value="TreeGrafter"/>
</dbReference>
<comment type="caution">
    <text evidence="11">The sequence shown here is derived from an EMBL/GenBank/DDBJ whole genome shotgun (WGS) entry which is preliminary data.</text>
</comment>
<name>A0A5C5R7E3_9ACTN</name>
<dbReference type="FunFam" id="3.40.50.2300:FF:000001">
    <property type="entry name" value="DNA-binding response regulator PhoB"/>
    <property type="match status" value="1"/>
</dbReference>
<dbReference type="SUPFAM" id="SSF52172">
    <property type="entry name" value="CheY-like"/>
    <property type="match status" value="1"/>
</dbReference>
<dbReference type="GO" id="GO:0000156">
    <property type="term" value="F:phosphorelay response regulator activity"/>
    <property type="evidence" value="ECO:0007669"/>
    <property type="project" value="InterPro"/>
</dbReference>
<dbReference type="AlphaFoldDB" id="A0A5C5R7E3"/>
<dbReference type="RefSeq" id="WP_146563434.1">
    <property type="nucleotide sequence ID" value="NZ_VIGW01000013.1"/>
</dbReference>
<evidence type="ECO:0000313" key="11">
    <source>
        <dbReference type="EMBL" id="TWS18045.1"/>
    </source>
</evidence>
<accession>A0A5C5R7E3</accession>
<dbReference type="SMART" id="SM00862">
    <property type="entry name" value="Trans_reg_C"/>
    <property type="match status" value="1"/>
</dbReference>
<sequence length="228" mass="25255">MDSMKPRILVIDDDPALAEMLSIVLRNEGFDSMVVGDGTQALSAAREFRPDLVLLDLMLPGMNGIDVCRVLRADSSVPIVMLTAKADTVDVVLGLESGADDYVIKPFKPKELVARVRARLRRTDEEPSELLSIGNVVIDVPAHKVTRDGEVVALTPTEFDLLVTMARKPRQVFTRDVLLEQVWGYRHPADTRLVNVHIQRLRAKIEKDPENPEIVLTLRGVGYKAGPA</sequence>
<dbReference type="InterPro" id="IPR036388">
    <property type="entry name" value="WH-like_DNA-bd_sf"/>
</dbReference>
<dbReference type="InterPro" id="IPR011006">
    <property type="entry name" value="CheY-like_superfamily"/>
</dbReference>
<dbReference type="Pfam" id="PF00486">
    <property type="entry name" value="Trans_reg_C"/>
    <property type="match status" value="1"/>
</dbReference>
<dbReference type="CDD" id="cd17626">
    <property type="entry name" value="REC_OmpR_MtrA-like"/>
    <property type="match status" value="1"/>
</dbReference>
<feature type="domain" description="Response regulatory" evidence="9">
    <location>
        <begin position="7"/>
        <end position="120"/>
    </location>
</feature>
<dbReference type="InterPro" id="IPR039420">
    <property type="entry name" value="WalR-like"/>
</dbReference>
<evidence type="ECO:0000256" key="7">
    <source>
        <dbReference type="PROSITE-ProRule" id="PRU00169"/>
    </source>
</evidence>
<dbReference type="InterPro" id="IPR047673">
    <property type="entry name" value="MtrA_REC"/>
</dbReference>
<evidence type="ECO:0000259" key="9">
    <source>
        <dbReference type="PROSITE" id="PS50110"/>
    </source>
</evidence>
<dbReference type="SMART" id="SM00448">
    <property type="entry name" value="REC"/>
    <property type="match status" value="1"/>
</dbReference>
<dbReference type="GO" id="GO:0000976">
    <property type="term" value="F:transcription cis-regulatory region binding"/>
    <property type="evidence" value="ECO:0007669"/>
    <property type="project" value="InterPro"/>
</dbReference>
<feature type="DNA-binding region" description="OmpR/PhoB-type" evidence="8">
    <location>
        <begin position="128"/>
        <end position="227"/>
    </location>
</feature>
<feature type="domain" description="OmpR/PhoB-type" evidence="10">
    <location>
        <begin position="128"/>
        <end position="227"/>
    </location>
</feature>
<keyword evidence="2" id="KW-0902">Two-component regulatory system</keyword>
<dbReference type="Gene3D" id="3.40.50.2300">
    <property type="match status" value="1"/>
</dbReference>
<gene>
    <name evidence="11" type="ORF">FK529_17035</name>
</gene>
<evidence type="ECO:0000256" key="4">
    <source>
        <dbReference type="ARBA" id="ARBA00023125"/>
    </source>
</evidence>
<reference evidence="11 12" key="1">
    <citation type="submission" date="2019-06" db="EMBL/GenBank/DDBJ databases">
        <title>Tsukamurella conjunctivitidis sp. nov., Tsukamurella assacharolytica sp. nov. and Tsukamurella sputae sp. nov. isolated from patients with conjunctivitis, bacteraemia (lymphoma) and respiratory infection (sputum) in Hong Kong.</title>
        <authorList>
            <person name="Teng J.L.L."/>
            <person name="Lee H.H."/>
            <person name="Fong J.Y.H."/>
            <person name="Fok K.M.N."/>
            <person name="Lau S.K.P."/>
            <person name="Woo P.C.Y."/>
        </authorList>
    </citation>
    <scope>NUCLEOTIDE SEQUENCE [LARGE SCALE GENOMIC DNA]</scope>
    <source>
        <strain evidence="11 12">HKU71</strain>
    </source>
</reference>
<organism evidence="11 12">
    <name type="scientific">Tsukamurella asaccharolytica</name>
    <dbReference type="NCBI Taxonomy" id="2592067"/>
    <lineage>
        <taxon>Bacteria</taxon>
        <taxon>Bacillati</taxon>
        <taxon>Actinomycetota</taxon>
        <taxon>Actinomycetes</taxon>
        <taxon>Mycobacteriales</taxon>
        <taxon>Tsukamurellaceae</taxon>
        <taxon>Tsukamurella</taxon>
    </lineage>
</organism>
<evidence type="ECO:0000256" key="8">
    <source>
        <dbReference type="PROSITE-ProRule" id="PRU01091"/>
    </source>
</evidence>
<dbReference type="PROSITE" id="PS50110">
    <property type="entry name" value="RESPONSE_REGULATORY"/>
    <property type="match status" value="1"/>
</dbReference>
<dbReference type="Proteomes" id="UP000317291">
    <property type="component" value="Unassembled WGS sequence"/>
</dbReference>
<protein>
    <recommendedName>
        <fullName evidence="6">DNA-binding response regulator MtrA</fullName>
    </recommendedName>
</protein>
<dbReference type="InterPro" id="IPR047671">
    <property type="entry name" value="MtrAB_MtrA"/>
</dbReference>
<dbReference type="FunFam" id="1.10.10.10:FF:000033">
    <property type="entry name" value="DNA-binding response regulator MtrA"/>
    <property type="match status" value="1"/>
</dbReference>
<dbReference type="GO" id="GO:0045893">
    <property type="term" value="P:positive regulation of DNA-templated transcription"/>
    <property type="evidence" value="ECO:0007669"/>
    <property type="project" value="InterPro"/>
</dbReference>
<evidence type="ECO:0000256" key="5">
    <source>
        <dbReference type="ARBA" id="ARBA00023163"/>
    </source>
</evidence>
<evidence type="ECO:0000259" key="10">
    <source>
        <dbReference type="PROSITE" id="PS51755"/>
    </source>
</evidence>
<dbReference type="PANTHER" id="PTHR48111">
    <property type="entry name" value="REGULATOR OF RPOS"/>
    <property type="match status" value="1"/>
</dbReference>
<proteinExistence type="predicted"/>
<keyword evidence="12" id="KW-1185">Reference proteome</keyword>
<dbReference type="EMBL" id="VIGW01000013">
    <property type="protein sequence ID" value="TWS18045.1"/>
    <property type="molecule type" value="Genomic_DNA"/>
</dbReference>
<keyword evidence="1 7" id="KW-0597">Phosphoprotein</keyword>
<dbReference type="Gene3D" id="6.10.250.690">
    <property type="match status" value="1"/>
</dbReference>
<dbReference type="Pfam" id="PF00072">
    <property type="entry name" value="Response_reg"/>
    <property type="match status" value="1"/>
</dbReference>
<evidence type="ECO:0000256" key="2">
    <source>
        <dbReference type="ARBA" id="ARBA00023012"/>
    </source>
</evidence>
<dbReference type="PANTHER" id="PTHR48111:SF21">
    <property type="entry name" value="DNA-BINDING DUAL MASTER TRANSCRIPTIONAL REGULATOR RPAA"/>
    <property type="match status" value="1"/>
</dbReference>
<dbReference type="GO" id="GO:0005829">
    <property type="term" value="C:cytosol"/>
    <property type="evidence" value="ECO:0007669"/>
    <property type="project" value="TreeGrafter"/>
</dbReference>
<dbReference type="InterPro" id="IPR001789">
    <property type="entry name" value="Sig_transdc_resp-reg_receiver"/>
</dbReference>
<keyword evidence="4 8" id="KW-0238">DNA-binding</keyword>
<evidence type="ECO:0000256" key="6">
    <source>
        <dbReference type="ARBA" id="ARBA00035142"/>
    </source>
</evidence>
<dbReference type="CDD" id="cd00383">
    <property type="entry name" value="trans_reg_C"/>
    <property type="match status" value="1"/>
</dbReference>
<dbReference type="PROSITE" id="PS51755">
    <property type="entry name" value="OMPR_PHOB"/>
    <property type="match status" value="1"/>
</dbReference>
<evidence type="ECO:0000256" key="1">
    <source>
        <dbReference type="ARBA" id="ARBA00022553"/>
    </source>
</evidence>
<keyword evidence="3" id="KW-0805">Transcription regulation</keyword>
<evidence type="ECO:0000256" key="3">
    <source>
        <dbReference type="ARBA" id="ARBA00023015"/>
    </source>
</evidence>
<feature type="modified residue" description="4-aspartylphosphate" evidence="7">
    <location>
        <position position="56"/>
    </location>
</feature>
<keyword evidence="5" id="KW-0804">Transcription</keyword>
<dbReference type="InterPro" id="IPR001867">
    <property type="entry name" value="OmpR/PhoB-type_DNA-bd"/>
</dbReference>
<dbReference type="NCBIfam" id="NF040689">
    <property type="entry name" value="MtrAB_MtrA"/>
    <property type="match status" value="1"/>
</dbReference>
<dbReference type="Gene3D" id="1.10.10.10">
    <property type="entry name" value="Winged helix-like DNA-binding domain superfamily/Winged helix DNA-binding domain"/>
    <property type="match status" value="1"/>
</dbReference>